<dbReference type="AlphaFoldDB" id="A0A397YK40"/>
<evidence type="ECO:0000313" key="2">
    <source>
        <dbReference type="Proteomes" id="UP000264353"/>
    </source>
</evidence>
<dbReference type="Proteomes" id="UP000264353">
    <property type="component" value="Chromosome A7"/>
</dbReference>
<evidence type="ECO:0000313" key="1">
    <source>
        <dbReference type="EMBL" id="RID53815.1"/>
    </source>
</evidence>
<organism evidence="1 2">
    <name type="scientific">Brassica campestris</name>
    <name type="common">Field mustard</name>
    <dbReference type="NCBI Taxonomy" id="3711"/>
    <lineage>
        <taxon>Eukaryota</taxon>
        <taxon>Viridiplantae</taxon>
        <taxon>Streptophyta</taxon>
        <taxon>Embryophyta</taxon>
        <taxon>Tracheophyta</taxon>
        <taxon>Spermatophyta</taxon>
        <taxon>Magnoliopsida</taxon>
        <taxon>eudicotyledons</taxon>
        <taxon>Gunneridae</taxon>
        <taxon>Pentapetalae</taxon>
        <taxon>rosids</taxon>
        <taxon>malvids</taxon>
        <taxon>Brassicales</taxon>
        <taxon>Brassicaceae</taxon>
        <taxon>Brassiceae</taxon>
        <taxon>Brassica</taxon>
    </lineage>
</organism>
<dbReference type="EMBL" id="CM010634">
    <property type="protein sequence ID" value="RID53815.1"/>
    <property type="molecule type" value="Genomic_DNA"/>
</dbReference>
<name>A0A397YK40_BRACM</name>
<reference evidence="1 2" key="1">
    <citation type="submission" date="2018-06" db="EMBL/GenBank/DDBJ databases">
        <title>WGS assembly of Brassica rapa FPsc.</title>
        <authorList>
            <person name="Bowman J."/>
            <person name="Kohchi T."/>
            <person name="Yamato K."/>
            <person name="Jenkins J."/>
            <person name="Shu S."/>
            <person name="Ishizaki K."/>
            <person name="Yamaoka S."/>
            <person name="Nishihama R."/>
            <person name="Nakamura Y."/>
            <person name="Berger F."/>
            <person name="Adam C."/>
            <person name="Aki S."/>
            <person name="Althoff F."/>
            <person name="Araki T."/>
            <person name="Arteaga-Vazquez M."/>
            <person name="Balasubrmanian S."/>
            <person name="Bauer D."/>
            <person name="Boehm C."/>
            <person name="Briginshaw L."/>
            <person name="Caballero-Perez J."/>
            <person name="Catarino B."/>
            <person name="Chen F."/>
            <person name="Chiyoda S."/>
            <person name="Chovatia M."/>
            <person name="Davies K."/>
            <person name="Delmans M."/>
            <person name="Demura T."/>
            <person name="Dierschke T."/>
            <person name="Dolan L."/>
            <person name="Dorantes-Acosta A."/>
            <person name="Eklund D."/>
            <person name="Florent S."/>
            <person name="Flores-Sandoval E."/>
            <person name="Fujiyama A."/>
            <person name="Fukuzawa H."/>
            <person name="Galik B."/>
            <person name="Grimanelli D."/>
            <person name="Grimwood J."/>
            <person name="Grossniklaus U."/>
            <person name="Hamada T."/>
            <person name="Haseloff J."/>
            <person name="Hetherington A."/>
            <person name="Higo A."/>
            <person name="Hirakawa Y."/>
            <person name="Hundley H."/>
            <person name="Ikeda Y."/>
            <person name="Inoue K."/>
            <person name="Inoue S."/>
            <person name="Ishida S."/>
            <person name="Jia Q."/>
            <person name="Kakita M."/>
            <person name="Kanazawa T."/>
            <person name="Kawai Y."/>
            <person name="Kawashima T."/>
            <person name="Kennedy M."/>
            <person name="Kinose K."/>
            <person name="Kinoshita T."/>
            <person name="Kohara Y."/>
            <person name="Koide E."/>
            <person name="Komatsu K."/>
            <person name="Kopischke S."/>
            <person name="Kubo M."/>
            <person name="Kyozuka J."/>
            <person name="Lagercrantz U."/>
            <person name="Lin S."/>
            <person name="Lindquist E."/>
            <person name="Lipzen A."/>
            <person name="Lu C."/>
            <person name="Luna E."/>
            <person name="Martienssen R."/>
            <person name="Minamino N."/>
            <person name="Mizutani M."/>
            <person name="Mizutani M."/>
            <person name="Mochizuki N."/>
            <person name="Monte I."/>
            <person name="Mosher R."/>
            <person name="Nagasaki H."/>
            <person name="Nakagami H."/>
            <person name="Naramoto S."/>
            <person name="Nishitani K."/>
            <person name="Ohtani M."/>
            <person name="Okamoto T."/>
            <person name="Okumura M."/>
            <person name="Phillips J."/>
            <person name="Pollak B."/>
            <person name="Reinders A."/>
            <person name="Roevekamp M."/>
            <person name="Sano R."/>
            <person name="Sawa S."/>
            <person name="Schmid M."/>
            <person name="Shirakawa M."/>
            <person name="Solano R."/>
            <person name="Spunde A."/>
            <person name="Suetsugu N."/>
            <person name="Sugano S."/>
            <person name="Sugiyama A."/>
            <person name="Sun R."/>
            <person name="Suzuki Y."/>
            <person name="Takenaka M."/>
            <person name="Takezawa D."/>
            <person name="Tomogane H."/>
            <person name="Tsuzuki M."/>
            <person name="Ueda T."/>
            <person name="Umeda M."/>
            <person name="Ward J."/>
            <person name="Watanabe Y."/>
            <person name="Yazaki K."/>
            <person name="Yokoyama R."/>
            <person name="Yoshitake Y."/>
            <person name="Yotsui I."/>
            <person name="Zachgo S."/>
            <person name="Schmutz J."/>
        </authorList>
    </citation>
    <scope>NUCLEOTIDE SEQUENCE [LARGE SCALE GENOMIC DNA]</scope>
    <source>
        <strain evidence="2">cv. B-3</strain>
    </source>
</reference>
<sequence length="79" mass="8880">MEHKLASAEKKVLVDLVKLVQRRRLEGENGGWKEFLSSSGFGLSVGDPSQRSDDVLVAFLSTFKKKEDLQLFTLMLIVI</sequence>
<accession>A0A397YK40</accession>
<protein>
    <submittedName>
        <fullName evidence="1">Uncharacterized protein</fullName>
    </submittedName>
</protein>
<gene>
    <name evidence="1" type="ORF">BRARA_G01185</name>
</gene>
<proteinExistence type="predicted"/>